<keyword evidence="2" id="KW-0460">Magnesium</keyword>
<reference evidence="3" key="1">
    <citation type="submission" date="2022-04" db="EMBL/GenBank/DDBJ databases">
        <authorList>
            <person name="Criscuolo A."/>
        </authorList>
    </citation>
    <scope>NUCLEOTIDE SEQUENCE</scope>
    <source>
        <strain evidence="3">CIP111895</strain>
    </source>
</reference>
<dbReference type="InterPro" id="IPR041492">
    <property type="entry name" value="HAD_2"/>
</dbReference>
<dbReference type="SFLD" id="SFLDS00003">
    <property type="entry name" value="Haloacid_Dehalogenase"/>
    <property type="match status" value="1"/>
</dbReference>
<dbReference type="PANTHER" id="PTHR43434:SF25">
    <property type="entry name" value="PHOSPHOGLYCOLATE PHOSPHATASE"/>
    <property type="match status" value="1"/>
</dbReference>
<dbReference type="GO" id="GO:0008967">
    <property type="term" value="F:phosphoglycolate phosphatase activity"/>
    <property type="evidence" value="ECO:0007669"/>
    <property type="project" value="UniProtKB-EC"/>
</dbReference>
<accession>A0ABN8KSB4</accession>
<dbReference type="InterPro" id="IPR050155">
    <property type="entry name" value="HAD-like_hydrolase_sf"/>
</dbReference>
<dbReference type="EMBL" id="CALBWS010000015">
    <property type="protein sequence ID" value="CAH2715320.1"/>
    <property type="molecule type" value="Genomic_DNA"/>
</dbReference>
<dbReference type="Pfam" id="PF13419">
    <property type="entry name" value="HAD_2"/>
    <property type="match status" value="1"/>
</dbReference>
<dbReference type="InterPro" id="IPR023214">
    <property type="entry name" value="HAD_sf"/>
</dbReference>
<evidence type="ECO:0000256" key="1">
    <source>
        <dbReference type="ARBA" id="ARBA00022801"/>
    </source>
</evidence>
<sequence>MSLENTSIIFLKRGVFINILWDFDGTLFDTYPSLVEGFMKLSQKELDRNEVLNWLKIDSKTAFKHYGIDEDQRGEYQKLHNHYSKLESRPFDHLEDVLSAVENNIIVTHRDKESTIFLLEKFHLAKYFKEIVSVEEQGFTRKPHSASYESVLKNHPIHLVVGDRDLDLIPARRLKIKTVAFQNQNIEADFHIDTYADFIPLVLNPLQATKQNPLDY</sequence>
<dbReference type="Gene3D" id="1.10.150.240">
    <property type="entry name" value="Putative phosphatase, domain 2"/>
    <property type="match status" value="1"/>
</dbReference>
<proteinExistence type="predicted"/>
<dbReference type="EC" id="3.1.3.18" evidence="3"/>
<gene>
    <name evidence="3" type="primary">gph</name>
    <name evidence="3" type="ORF">BACCIP111895_02504</name>
</gene>
<dbReference type="PANTHER" id="PTHR43434">
    <property type="entry name" value="PHOSPHOGLYCOLATE PHOSPHATASE"/>
    <property type="match status" value="1"/>
</dbReference>
<evidence type="ECO:0000256" key="2">
    <source>
        <dbReference type="ARBA" id="ARBA00022842"/>
    </source>
</evidence>
<dbReference type="Proteomes" id="UP000838308">
    <property type="component" value="Unassembled WGS sequence"/>
</dbReference>
<keyword evidence="1 3" id="KW-0378">Hydrolase</keyword>
<keyword evidence="4" id="KW-1185">Reference proteome</keyword>
<evidence type="ECO:0000313" key="3">
    <source>
        <dbReference type="EMBL" id="CAH2715320.1"/>
    </source>
</evidence>
<dbReference type="SUPFAM" id="SSF56784">
    <property type="entry name" value="HAD-like"/>
    <property type="match status" value="1"/>
</dbReference>
<dbReference type="InterPro" id="IPR036412">
    <property type="entry name" value="HAD-like_sf"/>
</dbReference>
<comment type="caution">
    <text evidence="3">The sequence shown here is derived from an EMBL/GenBank/DDBJ whole genome shotgun (WGS) entry which is preliminary data.</text>
</comment>
<name>A0ABN8KSB4_9BACI</name>
<dbReference type="Gene3D" id="3.40.50.1000">
    <property type="entry name" value="HAD superfamily/HAD-like"/>
    <property type="match status" value="1"/>
</dbReference>
<dbReference type="InterPro" id="IPR023198">
    <property type="entry name" value="PGP-like_dom2"/>
</dbReference>
<protein>
    <submittedName>
        <fullName evidence="3">Phosphoglycolate phosphatase</fullName>
        <ecNumber evidence="3">3.1.3.18</ecNumber>
    </submittedName>
</protein>
<evidence type="ECO:0000313" key="4">
    <source>
        <dbReference type="Proteomes" id="UP000838308"/>
    </source>
</evidence>
<dbReference type="RefSeq" id="WP_248735603.1">
    <property type="nucleotide sequence ID" value="NZ_CALBWS010000015.1"/>
</dbReference>
<organism evidence="3 4">
    <name type="scientific">Neobacillus rhizosphaerae</name>
    <dbReference type="NCBI Taxonomy" id="2880965"/>
    <lineage>
        <taxon>Bacteria</taxon>
        <taxon>Bacillati</taxon>
        <taxon>Bacillota</taxon>
        <taxon>Bacilli</taxon>
        <taxon>Bacillales</taxon>
        <taxon>Bacillaceae</taxon>
        <taxon>Neobacillus</taxon>
    </lineage>
</organism>
<dbReference type="SFLD" id="SFLDG01129">
    <property type="entry name" value="C1.5:_HAD__Beta-PGM__Phosphata"/>
    <property type="match status" value="1"/>
</dbReference>